<gene>
    <name evidence="2" type="ORF">MAPG_10831</name>
</gene>
<dbReference type="EnsemblFungi" id="MAPG_10831T0">
    <property type="protein sequence ID" value="MAPG_10831T0"/>
    <property type="gene ID" value="MAPG_10831"/>
</dbReference>
<feature type="region of interest" description="Disordered" evidence="1">
    <location>
        <begin position="1"/>
        <end position="23"/>
    </location>
</feature>
<sequence length="87" mass="9136">MGRDRKAGQPKPEPKSVRANATKGSRVNKAAAVAAAAKVEFCAMQAARLAEMEQIQMLSGAAAQASPVAHRPLGAVTPITLRNMEPR</sequence>
<evidence type="ECO:0000313" key="4">
    <source>
        <dbReference type="Proteomes" id="UP000011715"/>
    </source>
</evidence>
<reference evidence="3" key="4">
    <citation type="journal article" date="2015" name="G3 (Bethesda)">
        <title>Genome sequences of three phytopathogenic species of the Magnaporthaceae family of fungi.</title>
        <authorList>
            <person name="Okagaki L.H."/>
            <person name="Nunes C.C."/>
            <person name="Sailsbery J."/>
            <person name="Clay B."/>
            <person name="Brown D."/>
            <person name="John T."/>
            <person name="Oh Y."/>
            <person name="Young N."/>
            <person name="Fitzgerald M."/>
            <person name="Haas B.J."/>
            <person name="Zeng Q."/>
            <person name="Young S."/>
            <person name="Adiconis X."/>
            <person name="Fan L."/>
            <person name="Levin J.Z."/>
            <person name="Mitchell T.K."/>
            <person name="Okubara P.A."/>
            <person name="Farman M.L."/>
            <person name="Kohn L.M."/>
            <person name="Birren B."/>
            <person name="Ma L.-J."/>
            <person name="Dean R.A."/>
        </authorList>
    </citation>
    <scope>NUCLEOTIDE SEQUENCE</scope>
    <source>
        <strain evidence="3">ATCC 64411 / 73-15</strain>
    </source>
</reference>
<dbReference type="VEuPathDB" id="FungiDB:MAPG_10831"/>
<feature type="compositionally biased region" description="Basic and acidic residues" evidence="1">
    <location>
        <begin position="1"/>
        <end position="16"/>
    </location>
</feature>
<evidence type="ECO:0000256" key="1">
    <source>
        <dbReference type="SAM" id="MobiDB-lite"/>
    </source>
</evidence>
<name>A0A0C4EDM6_MAGP6</name>
<proteinExistence type="predicted"/>
<evidence type="ECO:0000313" key="3">
    <source>
        <dbReference type="EnsemblFungi" id="MAPG_10831T0"/>
    </source>
</evidence>
<reference evidence="2" key="3">
    <citation type="submission" date="2011-03" db="EMBL/GenBank/DDBJ databases">
        <title>Annotation of Magnaporthe poae ATCC 64411.</title>
        <authorList>
            <person name="Ma L.-J."/>
            <person name="Dead R."/>
            <person name="Young S.K."/>
            <person name="Zeng Q."/>
            <person name="Gargeya S."/>
            <person name="Fitzgerald M."/>
            <person name="Haas B."/>
            <person name="Abouelleil A."/>
            <person name="Alvarado L."/>
            <person name="Arachchi H.M."/>
            <person name="Berlin A."/>
            <person name="Brown A."/>
            <person name="Chapman S.B."/>
            <person name="Chen Z."/>
            <person name="Dunbar C."/>
            <person name="Freedman E."/>
            <person name="Gearin G."/>
            <person name="Gellesch M."/>
            <person name="Goldberg J."/>
            <person name="Griggs A."/>
            <person name="Gujja S."/>
            <person name="Heiman D."/>
            <person name="Howarth C."/>
            <person name="Larson L."/>
            <person name="Lui A."/>
            <person name="MacDonald P.J.P."/>
            <person name="Mehta T."/>
            <person name="Montmayeur A."/>
            <person name="Murphy C."/>
            <person name="Neiman D."/>
            <person name="Pearson M."/>
            <person name="Priest M."/>
            <person name="Roberts A."/>
            <person name="Saif S."/>
            <person name="Shea T."/>
            <person name="Shenoy N."/>
            <person name="Sisk P."/>
            <person name="Stolte C."/>
            <person name="Sykes S."/>
            <person name="Yandava C."/>
            <person name="Wortman J."/>
            <person name="Nusbaum C."/>
            <person name="Birren B."/>
        </authorList>
    </citation>
    <scope>NUCLEOTIDE SEQUENCE</scope>
    <source>
        <strain evidence="2">ATCC 64411</strain>
    </source>
</reference>
<keyword evidence="4" id="KW-1185">Reference proteome</keyword>
<evidence type="ECO:0000313" key="2">
    <source>
        <dbReference type="EMBL" id="KLU91882.1"/>
    </source>
</evidence>
<accession>A0A0C4EDM6</accession>
<reference evidence="4" key="1">
    <citation type="submission" date="2010-05" db="EMBL/GenBank/DDBJ databases">
        <title>The genome sequence of Magnaporthe poae strain ATCC 64411.</title>
        <authorList>
            <person name="Ma L.-J."/>
            <person name="Dead R."/>
            <person name="Young S."/>
            <person name="Zeng Q."/>
            <person name="Koehrsen M."/>
            <person name="Alvarado L."/>
            <person name="Berlin A."/>
            <person name="Chapman S.B."/>
            <person name="Chen Z."/>
            <person name="Freedman E."/>
            <person name="Gellesch M."/>
            <person name="Goldberg J."/>
            <person name="Griggs A."/>
            <person name="Gujja S."/>
            <person name="Heilman E.R."/>
            <person name="Heiman D."/>
            <person name="Hepburn T."/>
            <person name="Howarth C."/>
            <person name="Jen D."/>
            <person name="Larson L."/>
            <person name="Mehta T."/>
            <person name="Neiman D."/>
            <person name="Pearson M."/>
            <person name="Roberts A."/>
            <person name="Saif S."/>
            <person name="Shea T."/>
            <person name="Shenoy N."/>
            <person name="Sisk P."/>
            <person name="Stolte C."/>
            <person name="Sykes S."/>
            <person name="Walk T."/>
            <person name="White J."/>
            <person name="Yandava C."/>
            <person name="Haas B."/>
            <person name="Nusbaum C."/>
            <person name="Birren B."/>
        </authorList>
    </citation>
    <scope>NUCLEOTIDE SEQUENCE [LARGE SCALE GENOMIC DNA]</scope>
    <source>
        <strain evidence="4">ATCC 64411 / 73-15</strain>
    </source>
</reference>
<reference evidence="2" key="2">
    <citation type="submission" date="2010-05" db="EMBL/GenBank/DDBJ databases">
        <title>The Genome Sequence of Magnaporthe poae strain ATCC 64411.</title>
        <authorList>
            <consortium name="The Broad Institute Genome Sequencing Platform"/>
            <consortium name="Broad Institute Genome Sequencing Center for Infectious Disease"/>
            <person name="Ma L.-J."/>
            <person name="Dead R."/>
            <person name="Young S."/>
            <person name="Zeng Q."/>
            <person name="Koehrsen M."/>
            <person name="Alvarado L."/>
            <person name="Berlin A."/>
            <person name="Chapman S.B."/>
            <person name="Chen Z."/>
            <person name="Freedman E."/>
            <person name="Gellesch M."/>
            <person name="Goldberg J."/>
            <person name="Griggs A."/>
            <person name="Gujja S."/>
            <person name="Heilman E.R."/>
            <person name="Heiman D."/>
            <person name="Hepburn T."/>
            <person name="Howarth C."/>
            <person name="Jen D."/>
            <person name="Larson L."/>
            <person name="Mehta T."/>
            <person name="Neiman D."/>
            <person name="Pearson M."/>
            <person name="Roberts A."/>
            <person name="Saif S."/>
            <person name="Shea T."/>
            <person name="Shenoy N."/>
            <person name="Sisk P."/>
            <person name="Stolte C."/>
            <person name="Sykes S."/>
            <person name="Walk T."/>
            <person name="White J."/>
            <person name="Yandava C."/>
            <person name="Haas B."/>
            <person name="Nusbaum C."/>
            <person name="Birren B."/>
        </authorList>
    </citation>
    <scope>NUCLEOTIDE SEQUENCE</scope>
    <source>
        <strain evidence="2">ATCC 64411</strain>
    </source>
</reference>
<dbReference type="Proteomes" id="UP000011715">
    <property type="component" value="Unassembled WGS sequence"/>
</dbReference>
<dbReference type="EMBL" id="ADBL01002673">
    <property type="status" value="NOT_ANNOTATED_CDS"/>
    <property type="molecule type" value="Genomic_DNA"/>
</dbReference>
<organism evidence="3 4">
    <name type="scientific">Magnaporthiopsis poae (strain ATCC 64411 / 73-15)</name>
    <name type="common">Kentucky bluegrass fungus</name>
    <name type="synonym">Magnaporthe poae</name>
    <dbReference type="NCBI Taxonomy" id="644358"/>
    <lineage>
        <taxon>Eukaryota</taxon>
        <taxon>Fungi</taxon>
        <taxon>Dikarya</taxon>
        <taxon>Ascomycota</taxon>
        <taxon>Pezizomycotina</taxon>
        <taxon>Sordariomycetes</taxon>
        <taxon>Sordariomycetidae</taxon>
        <taxon>Magnaporthales</taxon>
        <taxon>Magnaporthaceae</taxon>
        <taxon>Magnaporthiopsis</taxon>
    </lineage>
</organism>
<dbReference type="EMBL" id="GL876978">
    <property type="protein sequence ID" value="KLU91882.1"/>
    <property type="molecule type" value="Genomic_DNA"/>
</dbReference>
<protein>
    <submittedName>
        <fullName evidence="2 3">Uncharacterized protein</fullName>
    </submittedName>
</protein>
<reference evidence="3" key="5">
    <citation type="submission" date="2015-06" db="UniProtKB">
        <authorList>
            <consortium name="EnsemblFungi"/>
        </authorList>
    </citation>
    <scope>IDENTIFICATION</scope>
    <source>
        <strain evidence="3">ATCC 64411</strain>
    </source>
</reference>
<dbReference type="AlphaFoldDB" id="A0A0C4EDM6"/>